<sequence>MCADVEQAQDRKNNCQSYNYFTPIAIHVPAAFHHLPNNQHYDYPFSVLKSASTFFEKNSTNILRFRTMLYICNPNRGQRERAQKVLN</sequence>
<evidence type="ECO:0000313" key="2">
    <source>
        <dbReference type="Proteomes" id="UP000240978"/>
    </source>
</evidence>
<proteinExistence type="predicted"/>
<organism evidence="1 2">
    <name type="scientific">Chitinophaga ginsengisoli</name>
    <dbReference type="NCBI Taxonomy" id="363837"/>
    <lineage>
        <taxon>Bacteria</taxon>
        <taxon>Pseudomonadati</taxon>
        <taxon>Bacteroidota</taxon>
        <taxon>Chitinophagia</taxon>
        <taxon>Chitinophagales</taxon>
        <taxon>Chitinophagaceae</taxon>
        <taxon>Chitinophaga</taxon>
    </lineage>
</organism>
<gene>
    <name evidence="1" type="ORF">CLV42_104218</name>
</gene>
<comment type="caution">
    <text evidence="1">The sequence shown here is derived from an EMBL/GenBank/DDBJ whole genome shotgun (WGS) entry which is preliminary data.</text>
</comment>
<dbReference type="AlphaFoldDB" id="A0A2P8GD73"/>
<keyword evidence="2" id="KW-1185">Reference proteome</keyword>
<evidence type="ECO:0000313" key="1">
    <source>
        <dbReference type="EMBL" id="PSL31917.1"/>
    </source>
</evidence>
<reference evidence="1 2" key="1">
    <citation type="submission" date="2018-03" db="EMBL/GenBank/DDBJ databases">
        <title>Genomic Encyclopedia of Archaeal and Bacterial Type Strains, Phase II (KMG-II): from individual species to whole genera.</title>
        <authorList>
            <person name="Goeker M."/>
        </authorList>
    </citation>
    <scope>NUCLEOTIDE SEQUENCE [LARGE SCALE GENOMIC DNA]</scope>
    <source>
        <strain evidence="1 2">DSM 18107</strain>
    </source>
</reference>
<dbReference type="EMBL" id="PYGK01000004">
    <property type="protein sequence ID" value="PSL31917.1"/>
    <property type="molecule type" value="Genomic_DNA"/>
</dbReference>
<dbReference type="Proteomes" id="UP000240978">
    <property type="component" value="Unassembled WGS sequence"/>
</dbReference>
<name>A0A2P8GD73_9BACT</name>
<accession>A0A2P8GD73</accession>
<protein>
    <submittedName>
        <fullName evidence="1">Uncharacterized protein</fullName>
    </submittedName>
</protein>